<feature type="domain" description="YcxB-like C-terminal" evidence="2">
    <location>
        <begin position="126"/>
        <end position="156"/>
    </location>
</feature>
<evidence type="ECO:0000256" key="1">
    <source>
        <dbReference type="SAM" id="Phobius"/>
    </source>
</evidence>
<gene>
    <name evidence="3" type="ORF">ACFQO8_03545</name>
</gene>
<comment type="caution">
    <text evidence="3">The sequence shown here is derived from an EMBL/GenBank/DDBJ whole genome shotgun (WGS) entry which is preliminary data.</text>
</comment>
<dbReference type="RefSeq" id="WP_214787001.1">
    <property type="nucleotide sequence ID" value="NZ_JANIEL010000021.1"/>
</dbReference>
<name>A0ABW2PJF3_9BACL</name>
<keyword evidence="1" id="KW-1133">Transmembrane helix</keyword>
<evidence type="ECO:0000313" key="4">
    <source>
        <dbReference type="Proteomes" id="UP001596439"/>
    </source>
</evidence>
<evidence type="ECO:0000313" key="3">
    <source>
        <dbReference type="EMBL" id="MFC7389204.1"/>
    </source>
</evidence>
<keyword evidence="1" id="KW-0472">Membrane</keyword>
<reference evidence="4" key="1">
    <citation type="journal article" date="2019" name="Int. J. Syst. Evol. Microbiol.">
        <title>The Global Catalogue of Microorganisms (GCM) 10K type strain sequencing project: providing services to taxonomists for standard genome sequencing and annotation.</title>
        <authorList>
            <consortium name="The Broad Institute Genomics Platform"/>
            <consortium name="The Broad Institute Genome Sequencing Center for Infectious Disease"/>
            <person name="Wu L."/>
            <person name="Ma J."/>
        </authorList>
    </citation>
    <scope>NUCLEOTIDE SEQUENCE [LARGE SCALE GENOMIC DNA]</scope>
    <source>
        <strain evidence="4">CCUG 55590</strain>
    </source>
</reference>
<protein>
    <submittedName>
        <fullName evidence="3">YcxB family protein</fullName>
    </submittedName>
</protein>
<keyword evidence="1" id="KW-0812">Transmembrane</keyword>
<feature type="transmembrane region" description="Helical" evidence="1">
    <location>
        <begin position="59"/>
        <end position="80"/>
    </location>
</feature>
<feature type="transmembrane region" description="Helical" evidence="1">
    <location>
        <begin position="31"/>
        <end position="53"/>
    </location>
</feature>
<dbReference type="InterPro" id="IPR025588">
    <property type="entry name" value="YcxB-like_C"/>
</dbReference>
<dbReference type="EMBL" id="JBHTCE010000001">
    <property type="protein sequence ID" value="MFC7389204.1"/>
    <property type="molecule type" value="Genomic_DNA"/>
</dbReference>
<organism evidence="3 4">
    <name type="scientific">Exiguobacterium aestuarii</name>
    <dbReference type="NCBI Taxonomy" id="273527"/>
    <lineage>
        <taxon>Bacteria</taxon>
        <taxon>Bacillati</taxon>
        <taxon>Bacillota</taxon>
        <taxon>Bacilli</taxon>
        <taxon>Bacillales</taxon>
        <taxon>Bacillales Family XII. Incertae Sedis</taxon>
        <taxon>Exiguobacterium</taxon>
    </lineage>
</organism>
<proteinExistence type="predicted"/>
<keyword evidence="4" id="KW-1185">Reference proteome</keyword>
<evidence type="ECO:0000259" key="2">
    <source>
        <dbReference type="Pfam" id="PF14317"/>
    </source>
</evidence>
<sequence>MTTHYYLTEHDFFALQKNSVSHLEIHKKKRIAFTVVVEILAIFYGILLLVNVFPQQNALYPLVGSLIIGLLLLPFIAKLYQKIVLRQTRSIIKTNTKWPRKVTLHLSESGIEFHSIHHNVTKHIHVAWEAIQNMSEDETNRYLYFQTNEVFIIPKRNHGISEIDQTEINRWLQDRLHIKK</sequence>
<accession>A0ABW2PJF3</accession>
<dbReference type="Pfam" id="PF14317">
    <property type="entry name" value="YcxB"/>
    <property type="match status" value="1"/>
</dbReference>
<dbReference type="Proteomes" id="UP001596439">
    <property type="component" value="Unassembled WGS sequence"/>
</dbReference>